<dbReference type="InterPro" id="IPR009351">
    <property type="entry name" value="AlkZ-like"/>
</dbReference>
<evidence type="ECO:0000313" key="2">
    <source>
        <dbReference type="Proteomes" id="UP001501821"/>
    </source>
</evidence>
<dbReference type="PANTHER" id="PTHR38479:SF2">
    <property type="entry name" value="WINGED HELIX DNA-BINDING DOMAIN-CONTAINING PROTEIN"/>
    <property type="match status" value="1"/>
</dbReference>
<proteinExistence type="predicted"/>
<dbReference type="Pfam" id="PF06224">
    <property type="entry name" value="AlkZ-like"/>
    <property type="match status" value="1"/>
</dbReference>
<name>A0ABP7I0U8_9ACTN</name>
<dbReference type="GO" id="GO:0003677">
    <property type="term" value="F:DNA binding"/>
    <property type="evidence" value="ECO:0007669"/>
    <property type="project" value="UniProtKB-KW"/>
</dbReference>
<organism evidence="1 2">
    <name type="scientific">Nocardioides panacisoli</name>
    <dbReference type="NCBI Taxonomy" id="627624"/>
    <lineage>
        <taxon>Bacteria</taxon>
        <taxon>Bacillati</taxon>
        <taxon>Actinomycetota</taxon>
        <taxon>Actinomycetes</taxon>
        <taxon>Propionibacteriales</taxon>
        <taxon>Nocardioidaceae</taxon>
        <taxon>Nocardioides</taxon>
    </lineage>
</organism>
<gene>
    <name evidence="1" type="ORF">GCM10022242_08170</name>
</gene>
<dbReference type="Proteomes" id="UP001501821">
    <property type="component" value="Unassembled WGS sequence"/>
</dbReference>
<sequence>MRHISDDERRARLARRHGLAEPLSSVDEATRAMTVLHATEAASVHLALWARVGGVTVADVDEALYDARTLVKQLAMRRTLFVFPRDLLPAAWGSAAARVAEQQRALLAKNVAAAGIAEDPAAWIEAACTAVLDVLGDGTPRTTAELRASVPELEGRVTIGTPEKKWGGEFPIAPRVMTLLGADGRVLRGPNAGHWRLNRPTWVRADHWLDERPEPWPQDKAYAELVRRWLRTFGPGTEGDIVWWLGATKTVVRRALGDLGAVQVSLDGRDPGWVLPDDTEPVEPGQPCAALLPTLDPTVMGWKDRTFYLDPADRPYLFDVNGNAGNTAWWDGRIVGCWVQDDDAVVRVIPRGRLPRGARAALDARAEALTAWLDGTRIVNVYASPQMRGATLT</sequence>
<keyword evidence="1" id="KW-0238">DNA-binding</keyword>
<comment type="caution">
    <text evidence="1">The sequence shown here is derived from an EMBL/GenBank/DDBJ whole genome shotgun (WGS) entry which is preliminary data.</text>
</comment>
<keyword evidence="2" id="KW-1185">Reference proteome</keyword>
<dbReference type="EMBL" id="BAABAH010000002">
    <property type="protein sequence ID" value="GAA3807561.1"/>
    <property type="molecule type" value="Genomic_DNA"/>
</dbReference>
<accession>A0ABP7I0U8</accession>
<protein>
    <submittedName>
        <fullName evidence="1">Winged helix DNA-binding domain-containing protein</fullName>
    </submittedName>
</protein>
<dbReference type="RefSeq" id="WP_344772558.1">
    <property type="nucleotide sequence ID" value="NZ_BAABAH010000002.1"/>
</dbReference>
<reference evidence="2" key="1">
    <citation type="journal article" date="2019" name="Int. J. Syst. Evol. Microbiol.">
        <title>The Global Catalogue of Microorganisms (GCM) 10K type strain sequencing project: providing services to taxonomists for standard genome sequencing and annotation.</title>
        <authorList>
            <consortium name="The Broad Institute Genomics Platform"/>
            <consortium name="The Broad Institute Genome Sequencing Center for Infectious Disease"/>
            <person name="Wu L."/>
            <person name="Ma J."/>
        </authorList>
    </citation>
    <scope>NUCLEOTIDE SEQUENCE [LARGE SCALE GENOMIC DNA]</scope>
    <source>
        <strain evidence="2">JCM 16953</strain>
    </source>
</reference>
<dbReference type="PANTHER" id="PTHR38479">
    <property type="entry name" value="LMO0824 PROTEIN"/>
    <property type="match status" value="1"/>
</dbReference>
<evidence type="ECO:0000313" key="1">
    <source>
        <dbReference type="EMBL" id="GAA3807561.1"/>
    </source>
</evidence>